<comment type="caution">
    <text evidence="6">The sequence shown here is derived from an EMBL/GenBank/DDBJ whole genome shotgun (WGS) entry which is preliminary data.</text>
</comment>
<dbReference type="Proteomes" id="UP001501570">
    <property type="component" value="Unassembled WGS sequence"/>
</dbReference>
<feature type="compositionally biased region" description="Low complexity" evidence="1">
    <location>
        <begin position="528"/>
        <end position="539"/>
    </location>
</feature>
<gene>
    <name evidence="6" type="ORF">GCM10023322_50460</name>
</gene>
<name>A0ABP9S953_9ACTN</name>
<dbReference type="Pfam" id="PF00563">
    <property type="entry name" value="EAL"/>
    <property type="match status" value="1"/>
</dbReference>
<keyword evidence="2" id="KW-0812">Transmembrane</keyword>
<reference evidence="7" key="1">
    <citation type="journal article" date="2019" name="Int. J. Syst. Evol. Microbiol.">
        <title>The Global Catalogue of Microorganisms (GCM) 10K type strain sequencing project: providing services to taxonomists for standard genome sequencing and annotation.</title>
        <authorList>
            <consortium name="The Broad Institute Genomics Platform"/>
            <consortium name="The Broad Institute Genome Sequencing Center for Infectious Disease"/>
            <person name="Wu L."/>
            <person name="Ma J."/>
        </authorList>
    </citation>
    <scope>NUCLEOTIDE SEQUENCE [LARGE SCALE GENOMIC DNA]</scope>
    <source>
        <strain evidence="7">JCM 18304</strain>
    </source>
</reference>
<feature type="transmembrane region" description="Helical" evidence="2">
    <location>
        <begin position="149"/>
        <end position="167"/>
    </location>
</feature>
<feature type="transmembrane region" description="Helical" evidence="2">
    <location>
        <begin position="83"/>
        <end position="103"/>
    </location>
</feature>
<dbReference type="SUPFAM" id="SSF55073">
    <property type="entry name" value="Nucleotide cyclase"/>
    <property type="match status" value="1"/>
</dbReference>
<dbReference type="SUPFAM" id="SSF55785">
    <property type="entry name" value="PYP-like sensor domain (PAS domain)"/>
    <property type="match status" value="1"/>
</dbReference>
<dbReference type="Gene3D" id="3.20.20.450">
    <property type="entry name" value="EAL domain"/>
    <property type="match status" value="1"/>
</dbReference>
<dbReference type="InterPro" id="IPR013767">
    <property type="entry name" value="PAS_fold"/>
</dbReference>
<organism evidence="6 7">
    <name type="scientific">Rugosimonospora acidiphila</name>
    <dbReference type="NCBI Taxonomy" id="556531"/>
    <lineage>
        <taxon>Bacteria</taxon>
        <taxon>Bacillati</taxon>
        <taxon>Actinomycetota</taxon>
        <taxon>Actinomycetes</taxon>
        <taxon>Micromonosporales</taxon>
        <taxon>Micromonosporaceae</taxon>
        <taxon>Rugosimonospora</taxon>
    </lineage>
</organism>
<accession>A0ABP9S953</accession>
<evidence type="ECO:0000313" key="6">
    <source>
        <dbReference type="EMBL" id="GAA5191944.1"/>
    </source>
</evidence>
<dbReference type="PANTHER" id="PTHR44757">
    <property type="entry name" value="DIGUANYLATE CYCLASE DGCP"/>
    <property type="match status" value="1"/>
</dbReference>
<dbReference type="NCBIfam" id="TIGR00229">
    <property type="entry name" value="sensory_box"/>
    <property type="match status" value="1"/>
</dbReference>
<evidence type="ECO:0008006" key="8">
    <source>
        <dbReference type="Google" id="ProtNLM"/>
    </source>
</evidence>
<feature type="transmembrane region" description="Helical" evidence="2">
    <location>
        <begin position="207"/>
        <end position="231"/>
    </location>
</feature>
<evidence type="ECO:0000256" key="1">
    <source>
        <dbReference type="SAM" id="MobiDB-lite"/>
    </source>
</evidence>
<feature type="domain" description="GGDEF" evidence="5">
    <location>
        <begin position="506"/>
        <end position="657"/>
    </location>
</feature>
<evidence type="ECO:0000259" key="4">
    <source>
        <dbReference type="PROSITE" id="PS50883"/>
    </source>
</evidence>
<dbReference type="InterPro" id="IPR000160">
    <property type="entry name" value="GGDEF_dom"/>
</dbReference>
<dbReference type="RefSeq" id="WP_345633468.1">
    <property type="nucleotide sequence ID" value="NZ_BAABJQ010000016.1"/>
</dbReference>
<feature type="transmembrane region" description="Helical" evidence="2">
    <location>
        <begin position="115"/>
        <end position="137"/>
    </location>
</feature>
<dbReference type="EMBL" id="BAABJQ010000016">
    <property type="protein sequence ID" value="GAA5191944.1"/>
    <property type="molecule type" value="Genomic_DNA"/>
</dbReference>
<feature type="domain" description="PAS" evidence="3">
    <location>
        <begin position="348"/>
        <end position="411"/>
    </location>
</feature>
<dbReference type="PROSITE" id="PS50887">
    <property type="entry name" value="GGDEF"/>
    <property type="match status" value="1"/>
</dbReference>
<keyword evidence="2" id="KW-0472">Membrane</keyword>
<dbReference type="SUPFAM" id="SSF141868">
    <property type="entry name" value="EAL domain-like"/>
    <property type="match status" value="1"/>
</dbReference>
<dbReference type="CDD" id="cd00130">
    <property type="entry name" value="PAS"/>
    <property type="match status" value="1"/>
</dbReference>
<dbReference type="SMART" id="SM00091">
    <property type="entry name" value="PAS"/>
    <property type="match status" value="1"/>
</dbReference>
<dbReference type="SMART" id="SM00267">
    <property type="entry name" value="GGDEF"/>
    <property type="match status" value="1"/>
</dbReference>
<feature type="region of interest" description="Disordered" evidence="1">
    <location>
        <begin position="522"/>
        <end position="547"/>
    </location>
</feature>
<evidence type="ECO:0000259" key="3">
    <source>
        <dbReference type="PROSITE" id="PS50112"/>
    </source>
</evidence>
<feature type="transmembrane region" description="Helical" evidence="2">
    <location>
        <begin position="237"/>
        <end position="261"/>
    </location>
</feature>
<feature type="transmembrane region" description="Helical" evidence="2">
    <location>
        <begin position="179"/>
        <end position="200"/>
    </location>
</feature>
<dbReference type="Pfam" id="PF00990">
    <property type="entry name" value="GGDEF"/>
    <property type="match status" value="1"/>
</dbReference>
<evidence type="ECO:0000259" key="5">
    <source>
        <dbReference type="PROSITE" id="PS50887"/>
    </source>
</evidence>
<feature type="domain" description="EAL" evidence="4">
    <location>
        <begin position="666"/>
        <end position="920"/>
    </location>
</feature>
<keyword evidence="7" id="KW-1185">Reference proteome</keyword>
<dbReference type="InterPro" id="IPR001633">
    <property type="entry name" value="EAL_dom"/>
</dbReference>
<dbReference type="Gene3D" id="3.30.70.270">
    <property type="match status" value="1"/>
</dbReference>
<dbReference type="PANTHER" id="PTHR44757:SF2">
    <property type="entry name" value="BIOFILM ARCHITECTURE MAINTENANCE PROTEIN MBAA"/>
    <property type="match status" value="1"/>
</dbReference>
<evidence type="ECO:0000313" key="7">
    <source>
        <dbReference type="Proteomes" id="UP001501570"/>
    </source>
</evidence>
<evidence type="ECO:0000256" key="2">
    <source>
        <dbReference type="SAM" id="Phobius"/>
    </source>
</evidence>
<dbReference type="InterPro" id="IPR000014">
    <property type="entry name" value="PAS"/>
</dbReference>
<dbReference type="InterPro" id="IPR043128">
    <property type="entry name" value="Rev_trsase/Diguanyl_cyclase"/>
</dbReference>
<proteinExistence type="predicted"/>
<dbReference type="PROSITE" id="PS50112">
    <property type="entry name" value="PAS"/>
    <property type="match status" value="1"/>
</dbReference>
<dbReference type="InterPro" id="IPR035965">
    <property type="entry name" value="PAS-like_dom_sf"/>
</dbReference>
<dbReference type="Pfam" id="PF00989">
    <property type="entry name" value="PAS"/>
    <property type="match status" value="1"/>
</dbReference>
<dbReference type="InterPro" id="IPR035919">
    <property type="entry name" value="EAL_sf"/>
</dbReference>
<dbReference type="PROSITE" id="PS50883">
    <property type="entry name" value="EAL"/>
    <property type="match status" value="1"/>
</dbReference>
<feature type="transmembrane region" description="Helical" evidence="2">
    <location>
        <begin position="43"/>
        <end position="62"/>
    </location>
</feature>
<feature type="transmembrane region" description="Helical" evidence="2">
    <location>
        <begin position="16"/>
        <end position="37"/>
    </location>
</feature>
<dbReference type="SMART" id="SM00052">
    <property type="entry name" value="EAL"/>
    <property type="match status" value="1"/>
</dbReference>
<sequence>MSVEPAAPPRPHSAHVSWALIPITPAVSCALLTVGGTGLLPRLVALAAAVAASTAVHAGLLVRLALSAHLRRRTARLCRRAGLLGLSLLVTGATVVGTAVTGSDSVSHGALHDPFAARLGAVGLLLATLLFLLGLILPPGSTADPVDRLHQALDGLAIVACLVYAAWLMVIRPAGGTHALAAGVALFGCAALAIATVAGLRSVRHRPAALACCAGAALAITGLGTTVALFAGAAPAAWLPVAALALVFGPVLCWAGALAAAPEADTDTDSNAAAAPAGHTTDPGFAGYPILAVPVGTALAATAYRLAGARPFDPASVALGLGVLAALAVRECFTLLDFRRYARLIAAREARFRSLVTGSTDITVVLDADLVVTWQSPASAHQFGLRDQDVLDHPFMALVHPEDAAAVRKRLISMHGAQPGGTAAPVLLSARLRDGDGHWRETESTVSDQRAVPEVGALVVHVRDVGTRREVERARRRKALIDQLTGLANRRQLLDTLTAMRAVPGQPGALLMIALNAPTDRTGKANTGDANTSSASNGGASNGGGRREVADEVLIEAARRLRGTIAASDRPARLSGTEFAVATAEGAVRAYALANRVLSELNRPYQVAGATVCLTGVVGLAELAAADGAADALNRAGLAVRRAGQLRGGDRVEWYDEALEAALLRRLTLEQELPGALARGELDLVFQPILDLVEDVPVGAEALLRWRHPKRGTVPAADFVSVAEDLGLIDEIGEWVLHHACRQLAGWLHDGLDLWLSVNLAAPQLAAPNLVARVGRVLDNHHIPAERLVLEITEQGLGPDRQGAVAQLTGLRSLGVRTALASFGTGPAPLASVRRLPVDVLKVDQALFTGTIAHTGPATPMIDVVVGLGRRLGLEIVAERLEDEAHLDLVRAGGCRYGQGFLLGRPEPAEHFEAYLETHRSPTA</sequence>
<dbReference type="Gene3D" id="3.30.450.20">
    <property type="entry name" value="PAS domain"/>
    <property type="match status" value="1"/>
</dbReference>
<dbReference type="InterPro" id="IPR052155">
    <property type="entry name" value="Biofilm_reg_signaling"/>
</dbReference>
<protein>
    <recommendedName>
        <fullName evidence="8">PAS domain S-box-containing protein</fullName>
    </recommendedName>
</protein>
<keyword evidence="2" id="KW-1133">Transmembrane helix</keyword>
<dbReference type="InterPro" id="IPR029787">
    <property type="entry name" value="Nucleotide_cyclase"/>
</dbReference>
<dbReference type="CDD" id="cd01948">
    <property type="entry name" value="EAL"/>
    <property type="match status" value="1"/>
</dbReference>